<protein>
    <submittedName>
        <fullName evidence="2">YbbR-like domain-containing protein</fullName>
    </submittedName>
</protein>
<feature type="transmembrane region" description="Helical" evidence="1">
    <location>
        <begin position="85"/>
        <end position="105"/>
    </location>
</feature>
<dbReference type="RefSeq" id="WP_099294144.1">
    <property type="nucleotide sequence ID" value="NZ_JACOOH010000009.1"/>
</dbReference>
<dbReference type="PANTHER" id="PTHR37804:SF1">
    <property type="entry name" value="CDAA REGULATORY PROTEIN CDAR"/>
    <property type="match status" value="1"/>
</dbReference>
<evidence type="ECO:0000313" key="2">
    <source>
        <dbReference type="EMBL" id="MBC5623122.1"/>
    </source>
</evidence>
<keyword evidence="3" id="KW-1185">Reference proteome</keyword>
<accession>A0ABR7D5A8</accession>
<name>A0ABR7D5A8_9BACT</name>
<dbReference type="Proteomes" id="UP000646484">
    <property type="component" value="Unassembled WGS sequence"/>
</dbReference>
<dbReference type="Gene3D" id="2.170.120.40">
    <property type="entry name" value="YbbR-like domain"/>
    <property type="match status" value="1"/>
</dbReference>
<gene>
    <name evidence="2" type="ORF">H8S64_18675</name>
</gene>
<feature type="transmembrane region" description="Helical" evidence="1">
    <location>
        <begin position="24"/>
        <end position="41"/>
    </location>
</feature>
<organism evidence="2 3">
    <name type="scientific">Butyricimonas hominis</name>
    <dbReference type="NCBI Taxonomy" id="2763032"/>
    <lineage>
        <taxon>Bacteria</taxon>
        <taxon>Pseudomonadati</taxon>
        <taxon>Bacteroidota</taxon>
        <taxon>Bacteroidia</taxon>
        <taxon>Bacteroidales</taxon>
        <taxon>Odoribacteraceae</taxon>
        <taxon>Butyricimonas</taxon>
    </lineage>
</organism>
<dbReference type="Pfam" id="PF07949">
    <property type="entry name" value="YbbR"/>
    <property type="match status" value="1"/>
</dbReference>
<dbReference type="InterPro" id="IPR012505">
    <property type="entry name" value="YbbR"/>
</dbReference>
<dbReference type="Gene3D" id="2.170.120.30">
    <property type="match status" value="1"/>
</dbReference>
<evidence type="ECO:0000313" key="3">
    <source>
        <dbReference type="Proteomes" id="UP000646484"/>
    </source>
</evidence>
<proteinExistence type="predicted"/>
<sequence>MSGIIDKIVNFFKSHHDLHIKRNVITYGVCLIIATVLWFLNTLNKEYTTELTYPIRYTDLPKGKLLVSEPPKNMTLEIRAHGFTLLRYSIGTSFLPIAINVSSLLERKDMLEYTISTVDIKERISAQLNSDIKLINIKPETITFQFSQFGSKKVPVIPRVDYTLKRQYMLKNDISVTPDHVDISGPATILDTLKGVYTTPLKLKDLSKEVTKSVSFEEIPGTQISESGAKVKVEVERFTEAKKKATIKVKNLPDSLLIRLFPQNIDFTFDIGLSRYESVSDTSFSFSVDYDQIASNPAALKISVDKQPAHIKSLVLMPESVEYLIEKKK</sequence>
<evidence type="ECO:0000256" key="1">
    <source>
        <dbReference type="SAM" id="Phobius"/>
    </source>
</evidence>
<keyword evidence="1" id="KW-1133">Transmembrane helix</keyword>
<reference evidence="2 3" key="1">
    <citation type="submission" date="2020-08" db="EMBL/GenBank/DDBJ databases">
        <title>Genome public.</title>
        <authorList>
            <person name="Liu C."/>
            <person name="Sun Q."/>
        </authorList>
    </citation>
    <scope>NUCLEOTIDE SEQUENCE [LARGE SCALE GENOMIC DNA]</scope>
    <source>
        <strain evidence="2 3">NSJ-56</strain>
    </source>
</reference>
<comment type="caution">
    <text evidence="2">The sequence shown here is derived from an EMBL/GenBank/DDBJ whole genome shotgun (WGS) entry which is preliminary data.</text>
</comment>
<keyword evidence="1" id="KW-0812">Transmembrane</keyword>
<dbReference type="EMBL" id="JACOOH010000009">
    <property type="protein sequence ID" value="MBC5623122.1"/>
    <property type="molecule type" value="Genomic_DNA"/>
</dbReference>
<keyword evidence="1" id="KW-0472">Membrane</keyword>
<dbReference type="PANTHER" id="PTHR37804">
    <property type="entry name" value="CDAA REGULATORY PROTEIN CDAR"/>
    <property type="match status" value="1"/>
</dbReference>
<dbReference type="InterPro" id="IPR053154">
    <property type="entry name" value="c-di-AMP_regulator"/>
</dbReference>